<reference evidence="2 3" key="1">
    <citation type="journal article" date="2016" name="Nat. Commun.">
        <title>Thousands of microbial genomes shed light on interconnected biogeochemical processes in an aquifer system.</title>
        <authorList>
            <person name="Anantharaman K."/>
            <person name="Brown C.T."/>
            <person name="Hug L.A."/>
            <person name="Sharon I."/>
            <person name="Castelle C.J."/>
            <person name="Probst A.J."/>
            <person name="Thomas B.C."/>
            <person name="Singh A."/>
            <person name="Wilkins M.J."/>
            <person name="Karaoz U."/>
            <person name="Brodie E.L."/>
            <person name="Williams K.H."/>
            <person name="Hubbard S.S."/>
            <person name="Banfield J.F."/>
        </authorList>
    </citation>
    <scope>NUCLEOTIDE SEQUENCE [LARGE SCALE GENOMIC DNA]</scope>
</reference>
<feature type="domain" description="GIY-YIG" evidence="1">
    <location>
        <begin position="1"/>
        <end position="75"/>
    </location>
</feature>
<dbReference type="SUPFAM" id="SSF82771">
    <property type="entry name" value="GIY-YIG endonuclease"/>
    <property type="match status" value="1"/>
</dbReference>
<comment type="caution">
    <text evidence="2">The sequence shown here is derived from an EMBL/GenBank/DDBJ whole genome shotgun (WGS) entry which is preliminary data.</text>
</comment>
<dbReference type="Gene3D" id="3.40.1440.10">
    <property type="entry name" value="GIY-YIG endonuclease"/>
    <property type="match status" value="1"/>
</dbReference>
<evidence type="ECO:0000313" key="3">
    <source>
        <dbReference type="Proteomes" id="UP000178116"/>
    </source>
</evidence>
<dbReference type="AlphaFoldDB" id="A0A1G2LU56"/>
<gene>
    <name evidence="2" type="ORF">A3A10_01125</name>
</gene>
<sequence length="86" mass="10184">MYYFYVLQFKKNKKLYKGITNNLNKRISEHKRGDSDFTSRNGEFDLIFYEAYLHKKDAEAAEKYFKSGHGREVLAEKLKNYLGGFA</sequence>
<organism evidence="2 3">
    <name type="scientific">Candidatus Tagabacteria bacterium RIFCSPLOWO2_01_FULL_42_9</name>
    <dbReference type="NCBI Taxonomy" id="1802296"/>
    <lineage>
        <taxon>Bacteria</taxon>
        <taxon>Candidatus Tagaibacteriota</taxon>
    </lineage>
</organism>
<dbReference type="EMBL" id="MHRA01000029">
    <property type="protein sequence ID" value="OHA15083.1"/>
    <property type="molecule type" value="Genomic_DNA"/>
</dbReference>
<protein>
    <recommendedName>
        <fullName evidence="1">GIY-YIG domain-containing protein</fullName>
    </recommendedName>
</protein>
<dbReference type="Pfam" id="PF01541">
    <property type="entry name" value="GIY-YIG"/>
    <property type="match status" value="1"/>
</dbReference>
<evidence type="ECO:0000259" key="1">
    <source>
        <dbReference type="PROSITE" id="PS50164"/>
    </source>
</evidence>
<dbReference type="InterPro" id="IPR035901">
    <property type="entry name" value="GIY-YIG_endonuc_sf"/>
</dbReference>
<dbReference type="InterPro" id="IPR000305">
    <property type="entry name" value="GIY-YIG_endonuc"/>
</dbReference>
<accession>A0A1G2LU56</accession>
<dbReference type="Proteomes" id="UP000178116">
    <property type="component" value="Unassembled WGS sequence"/>
</dbReference>
<name>A0A1G2LU56_9BACT</name>
<dbReference type="PROSITE" id="PS50164">
    <property type="entry name" value="GIY_YIG"/>
    <property type="match status" value="1"/>
</dbReference>
<proteinExistence type="predicted"/>
<evidence type="ECO:0000313" key="2">
    <source>
        <dbReference type="EMBL" id="OHA15083.1"/>
    </source>
</evidence>